<dbReference type="PANTHER" id="PTHR11493">
    <property type="entry name" value="SULFITE REDUCTASE [NADPH] SUBUNIT BETA-RELATED"/>
    <property type="match status" value="1"/>
</dbReference>
<reference evidence="8" key="3">
    <citation type="submission" date="2018-02" db="EMBL/GenBank/DDBJ databases">
        <authorList>
            <person name="Hausmann B."/>
        </authorList>
    </citation>
    <scope>NUCLEOTIDE SEQUENCE [LARGE SCALE GENOMIC DNA]</scope>
    <source>
        <strain evidence="8">Peat soil MAG SbA5</strain>
    </source>
</reference>
<reference evidence="6" key="1">
    <citation type="journal article" date="2018" name="ISME J.">
        <title>Peatland Acidobacteria with a dissimilatory sulfur metabolism.</title>
        <authorList>
            <person name="Hausmann B."/>
            <person name="Pelikan C."/>
            <person name="Herbold C.W."/>
            <person name="Kostlbacher S."/>
            <person name="Albertsen M."/>
            <person name="Eichorst S.A."/>
            <person name="Glavina Del Rio T."/>
            <person name="Huemer M."/>
            <person name="Nielsen P.H."/>
            <person name="Rattei T."/>
            <person name="Stingl U."/>
            <person name="Tringe S.G."/>
            <person name="Trojan D."/>
            <person name="Wentrup C."/>
            <person name="Woebken D."/>
            <person name="Pester M."/>
            <person name="Loy A."/>
        </authorList>
    </citation>
    <scope>NUCLEOTIDE SEQUENCE</scope>
</reference>
<keyword evidence="3" id="KW-0408">Iron</keyword>
<dbReference type="InterPro" id="IPR036136">
    <property type="entry name" value="Nit/Sulf_reduc_fer-like_dom_sf"/>
</dbReference>
<reference evidence="7" key="2">
    <citation type="submission" date="2018-02" db="EMBL/GenBank/DDBJ databases">
        <authorList>
            <person name="Cohen D.B."/>
            <person name="Kent A.D."/>
        </authorList>
    </citation>
    <scope>NUCLEOTIDE SEQUENCE</scope>
    <source>
        <strain evidence="7">Peat soil MAG SbA5</strain>
    </source>
</reference>
<dbReference type="InterPro" id="IPR011806">
    <property type="entry name" value="DsrA"/>
</dbReference>
<dbReference type="GO" id="GO:0050311">
    <property type="term" value="F:sulfite reductase (ferredoxin) activity"/>
    <property type="evidence" value="ECO:0007669"/>
    <property type="project" value="TreeGrafter"/>
</dbReference>
<dbReference type="SUPFAM" id="SSF56014">
    <property type="entry name" value="Nitrite and sulphite reductase 4Fe-4S domain-like"/>
    <property type="match status" value="1"/>
</dbReference>
<evidence type="ECO:0000259" key="5">
    <source>
        <dbReference type="PROSITE" id="PS51379"/>
    </source>
</evidence>
<evidence type="ECO:0000313" key="8">
    <source>
        <dbReference type="Proteomes" id="UP000239735"/>
    </source>
</evidence>
<keyword evidence="7" id="KW-0560">Oxidoreductase</keyword>
<dbReference type="Pfam" id="PF03460">
    <property type="entry name" value="NIR_SIR_ferr"/>
    <property type="match status" value="1"/>
</dbReference>
<dbReference type="PANTHER" id="PTHR11493:SF54">
    <property type="entry name" value="ANAEROBIC SULFITE REDUCTASE SUBUNIT C"/>
    <property type="match status" value="1"/>
</dbReference>
<organism evidence="6">
    <name type="scientific">Candidatus Sulfuritelmatomonas gaucii</name>
    <dbReference type="NCBI Taxonomy" id="2043161"/>
    <lineage>
        <taxon>Bacteria</taxon>
        <taxon>Pseudomonadati</taxon>
        <taxon>Acidobacteriota</taxon>
        <taxon>Terriglobia</taxon>
        <taxon>Terriglobales</taxon>
        <taxon>Acidobacteriaceae</taxon>
        <taxon>Candidatus Sulfuritelmatomonas</taxon>
    </lineage>
</organism>
<dbReference type="GO" id="GO:0018551">
    <property type="term" value="F:dissimilatory sulfite reductase (NADH) activity"/>
    <property type="evidence" value="ECO:0007669"/>
    <property type="project" value="InterPro"/>
</dbReference>
<dbReference type="Gene3D" id="3.30.70.2500">
    <property type="match status" value="1"/>
</dbReference>
<sequence>MADGDDGKSLKGCERETPLLDELEKGPWPSFVTEIKSASATSESAGDLLGQLELSYEDKVSHWKHGGLVGVLGYGGGVIGRYSDVGDKFPKVAHFHTLRVNQPAAWFYSSEALRTICDIWERHGSGLTNMHGSTGDMILLGTTTDHLEPAFQELTRAGFDLGGSGSAVRTPSCCVGMARCEWACFDAMKLCYDLTMAYQDEIHRPAFPYKFKIKCSACPNDCVAAIARADLSVIGTWKDEIRIDQAEVANYAAAGMDIQRDVCGNCPGKCMDWDGKQLSINNRDCVRCMHCINAMPKALRPGNEKGAVILVGAKAPILQGALLSSVLIPFVAAEELLETLKELIQRIWDFWDEYGTNRERIGELIQRVGLAAFLDGIGLDPVPEMVSAPRDNPYIYYQPAKEDEA</sequence>
<dbReference type="EC" id="1.8.99.5" evidence="7"/>
<evidence type="ECO:0000256" key="4">
    <source>
        <dbReference type="ARBA" id="ARBA00023014"/>
    </source>
</evidence>
<proteinExistence type="predicted"/>
<gene>
    <name evidence="6" type="primary">dsrA</name>
    <name evidence="7" type="ORF">SBA5_810014</name>
</gene>
<dbReference type="SUPFAM" id="SSF54862">
    <property type="entry name" value="4Fe-4S ferredoxins"/>
    <property type="match status" value="1"/>
</dbReference>
<dbReference type="GO" id="GO:0020037">
    <property type="term" value="F:heme binding"/>
    <property type="evidence" value="ECO:0007669"/>
    <property type="project" value="InterPro"/>
</dbReference>
<accession>A0A2H4T986</accession>
<dbReference type="GO" id="GO:0000103">
    <property type="term" value="P:sulfate assimilation"/>
    <property type="evidence" value="ECO:0007669"/>
    <property type="project" value="TreeGrafter"/>
</dbReference>
<dbReference type="InterPro" id="IPR006067">
    <property type="entry name" value="NO2/SO3_Rdtase_4Fe4S_dom"/>
</dbReference>
<feature type="domain" description="4Fe-4S ferredoxin-type" evidence="5">
    <location>
        <begin position="276"/>
        <end position="304"/>
    </location>
</feature>
<dbReference type="OrthoDB" id="9800558at2"/>
<evidence type="ECO:0000256" key="2">
    <source>
        <dbReference type="ARBA" id="ARBA00022723"/>
    </source>
</evidence>
<dbReference type="PROSITE" id="PS51379">
    <property type="entry name" value="4FE4S_FER_2"/>
    <property type="match status" value="1"/>
</dbReference>
<dbReference type="Gene3D" id="6.10.140.1420">
    <property type="match status" value="1"/>
</dbReference>
<dbReference type="Pfam" id="PF01077">
    <property type="entry name" value="NIR_SIR"/>
    <property type="match status" value="1"/>
</dbReference>
<name>A0A2H4T986_9BACT</name>
<accession>A0A2N9M645</accession>
<dbReference type="Gene3D" id="3.30.70.20">
    <property type="match status" value="1"/>
</dbReference>
<dbReference type="EMBL" id="MG182082">
    <property type="protein sequence ID" value="ATY72463.1"/>
    <property type="molecule type" value="Genomic_DNA"/>
</dbReference>
<dbReference type="AlphaFoldDB" id="A0A2H4T986"/>
<dbReference type="InterPro" id="IPR045854">
    <property type="entry name" value="NO2/SO3_Rdtase_4Fe4S_sf"/>
</dbReference>
<dbReference type="NCBIfam" id="TIGR02064">
    <property type="entry name" value="dsrA"/>
    <property type="match status" value="1"/>
</dbReference>
<dbReference type="Gene3D" id="3.30.413.10">
    <property type="entry name" value="Sulfite Reductase Hemoprotein, domain 1"/>
    <property type="match status" value="1"/>
</dbReference>
<dbReference type="InterPro" id="IPR017896">
    <property type="entry name" value="4Fe4S_Fe-S-bd"/>
</dbReference>
<evidence type="ECO:0000256" key="1">
    <source>
        <dbReference type="ARBA" id="ARBA00022485"/>
    </source>
</evidence>
<dbReference type="InterPro" id="IPR005117">
    <property type="entry name" value="NiRdtase/SiRdtase_haem-b_fer"/>
</dbReference>
<dbReference type="GO" id="GO:0016002">
    <property type="term" value="F:sulfite reductase activity"/>
    <property type="evidence" value="ECO:0007669"/>
    <property type="project" value="TreeGrafter"/>
</dbReference>
<keyword evidence="2" id="KW-0479">Metal-binding</keyword>
<protein>
    <submittedName>
        <fullName evidence="6">Dissimilatory sulfite reductase alpha subunit</fullName>
    </submittedName>
    <submittedName>
        <fullName evidence="7">Dissimilatory sulfite reductase, alpha subunit</fullName>
        <ecNumber evidence="7">1.8.99.5</ecNumber>
    </submittedName>
</protein>
<dbReference type="GO" id="GO:0046872">
    <property type="term" value="F:metal ion binding"/>
    <property type="evidence" value="ECO:0007669"/>
    <property type="project" value="UniProtKB-KW"/>
</dbReference>
<evidence type="ECO:0000313" key="7">
    <source>
        <dbReference type="EMBL" id="SPE30931.1"/>
    </source>
</evidence>
<keyword evidence="4" id="KW-0411">Iron-sulfur</keyword>
<keyword evidence="1" id="KW-0004">4Fe-4S</keyword>
<evidence type="ECO:0000313" key="6">
    <source>
        <dbReference type="EMBL" id="ATY72463.1"/>
    </source>
</evidence>
<evidence type="ECO:0000256" key="3">
    <source>
        <dbReference type="ARBA" id="ARBA00023004"/>
    </source>
</evidence>
<dbReference type="GO" id="GO:0051539">
    <property type="term" value="F:4 iron, 4 sulfur cluster binding"/>
    <property type="evidence" value="ECO:0007669"/>
    <property type="project" value="UniProtKB-KW"/>
</dbReference>
<dbReference type="EMBL" id="OKRB01000143">
    <property type="protein sequence ID" value="SPE30931.1"/>
    <property type="molecule type" value="Genomic_DNA"/>
</dbReference>
<dbReference type="Proteomes" id="UP000239735">
    <property type="component" value="Unassembled WGS sequence"/>
</dbReference>
<dbReference type="GO" id="GO:0009337">
    <property type="term" value="C:sulfite reductase complex (NADPH)"/>
    <property type="evidence" value="ECO:0007669"/>
    <property type="project" value="TreeGrafter"/>
</dbReference>
<dbReference type="InterPro" id="IPR045169">
    <property type="entry name" value="NO2/SO3_Rdtase_4Fe4S_prot"/>
</dbReference>
<dbReference type="SUPFAM" id="SSF55124">
    <property type="entry name" value="Nitrite/Sulfite reductase N-terminal domain-like"/>
    <property type="match status" value="1"/>
</dbReference>